<keyword evidence="3" id="KW-1185">Reference proteome</keyword>
<protein>
    <submittedName>
        <fullName evidence="2">SUMF1/EgtB/PvdO family nonheme iron enzyme</fullName>
    </submittedName>
</protein>
<sequence length="244" mass="28455">MNREVKVMEFHTEDDNRVFIPETSYIYRVQHRIMEGDCQCNHGPFLATVEAFYIDKYPVTNDQYKHFLDESGYYPEDSHNFIKHWQENGIPQGKENHPVIWVSQEDARAYAKWKGGRLPKETEWQLAAGGSQKLKWPWGDHFHADKCHSSGSDTMPVDAFASNISPYGCVDLTGNTWEWMEDTVNDEQHKFTFLRGGSYYKAPHTWHAEGGPHPTDYHLKFQLLNEGLNRCETVGFRCVYEVTR</sequence>
<dbReference type="InterPro" id="IPR005532">
    <property type="entry name" value="SUMF_dom"/>
</dbReference>
<organism evidence="2 3">
    <name type="scientific">Paenibacillus anseongense</name>
    <dbReference type="NCBI Taxonomy" id="2682845"/>
    <lineage>
        <taxon>Bacteria</taxon>
        <taxon>Bacillati</taxon>
        <taxon>Bacillota</taxon>
        <taxon>Bacilli</taxon>
        <taxon>Bacillales</taxon>
        <taxon>Paenibacillaceae</taxon>
        <taxon>Paenibacillus</taxon>
    </lineage>
</organism>
<gene>
    <name evidence="2" type="ORF">GON05_14590</name>
</gene>
<dbReference type="Gene3D" id="3.90.1580.10">
    <property type="entry name" value="paralog of FGE (formylglycine-generating enzyme)"/>
    <property type="match status" value="1"/>
</dbReference>
<comment type="caution">
    <text evidence="2">The sequence shown here is derived from an EMBL/GenBank/DDBJ whole genome shotgun (WGS) entry which is preliminary data.</text>
</comment>
<dbReference type="InterPro" id="IPR016187">
    <property type="entry name" value="CTDL_fold"/>
</dbReference>
<evidence type="ECO:0000313" key="3">
    <source>
        <dbReference type="Proteomes" id="UP000467637"/>
    </source>
</evidence>
<feature type="domain" description="Sulfatase-modifying factor enzyme-like" evidence="1">
    <location>
        <begin position="48"/>
        <end position="239"/>
    </location>
</feature>
<dbReference type="EMBL" id="WSEM01000013">
    <property type="protein sequence ID" value="MVQ35867.1"/>
    <property type="molecule type" value="Genomic_DNA"/>
</dbReference>
<proteinExistence type="predicted"/>
<name>A0ABW9U6Z6_9BACL</name>
<evidence type="ECO:0000259" key="1">
    <source>
        <dbReference type="Pfam" id="PF03781"/>
    </source>
</evidence>
<dbReference type="PANTHER" id="PTHR23150">
    <property type="entry name" value="SULFATASE MODIFYING FACTOR 1, 2"/>
    <property type="match status" value="1"/>
</dbReference>
<dbReference type="Proteomes" id="UP000467637">
    <property type="component" value="Unassembled WGS sequence"/>
</dbReference>
<dbReference type="InterPro" id="IPR042095">
    <property type="entry name" value="SUMF_sf"/>
</dbReference>
<reference evidence="2 3" key="1">
    <citation type="submission" date="2019-12" db="EMBL/GenBank/DDBJ databases">
        <authorList>
            <person name="Huq M.A."/>
        </authorList>
    </citation>
    <scope>NUCLEOTIDE SEQUENCE [LARGE SCALE GENOMIC DNA]</scope>
    <source>
        <strain evidence="2 3">MAH-34</strain>
    </source>
</reference>
<dbReference type="Pfam" id="PF03781">
    <property type="entry name" value="FGE-sulfatase"/>
    <property type="match status" value="1"/>
</dbReference>
<dbReference type="SUPFAM" id="SSF56436">
    <property type="entry name" value="C-type lectin-like"/>
    <property type="match status" value="1"/>
</dbReference>
<evidence type="ECO:0000313" key="2">
    <source>
        <dbReference type="EMBL" id="MVQ35867.1"/>
    </source>
</evidence>
<dbReference type="InterPro" id="IPR051043">
    <property type="entry name" value="Sulfatase_Mod_Factor_Kinase"/>
</dbReference>
<accession>A0ABW9U6Z6</accession>
<dbReference type="PANTHER" id="PTHR23150:SF19">
    <property type="entry name" value="FORMYLGLYCINE-GENERATING ENZYME"/>
    <property type="match status" value="1"/>
</dbReference>